<dbReference type="EMBL" id="JBJVNE010000014">
    <property type="protein sequence ID" value="MFM9649986.1"/>
    <property type="molecule type" value="Genomic_DNA"/>
</dbReference>
<keyword evidence="2" id="KW-0472">Membrane</keyword>
<dbReference type="InterPro" id="IPR021235">
    <property type="entry name" value="DUF2637"/>
</dbReference>
<comment type="caution">
    <text evidence="3">The sequence shown here is derived from an EMBL/GenBank/DDBJ whole genome shotgun (WGS) entry which is preliminary data.</text>
</comment>
<feature type="transmembrane region" description="Helical" evidence="2">
    <location>
        <begin position="98"/>
        <end position="118"/>
    </location>
</feature>
<name>A0ABW9INB7_STRGJ</name>
<proteinExistence type="predicted"/>
<protein>
    <submittedName>
        <fullName evidence="3">DUF2637 domain-containing protein</fullName>
    </submittedName>
</protein>
<feature type="transmembrane region" description="Helical" evidence="2">
    <location>
        <begin position="42"/>
        <end position="64"/>
    </location>
</feature>
<feature type="region of interest" description="Disordered" evidence="1">
    <location>
        <begin position="257"/>
        <end position="289"/>
    </location>
</feature>
<evidence type="ECO:0000256" key="2">
    <source>
        <dbReference type="SAM" id="Phobius"/>
    </source>
</evidence>
<evidence type="ECO:0000313" key="4">
    <source>
        <dbReference type="Proteomes" id="UP001631993"/>
    </source>
</evidence>
<dbReference type="Pfam" id="PF10935">
    <property type="entry name" value="DUF2637"/>
    <property type="match status" value="1"/>
</dbReference>
<reference evidence="3 4" key="1">
    <citation type="submission" date="2024-12" db="EMBL/GenBank/DDBJ databases">
        <title>Forecasting of Potato common scab and diversities of Pathogenic streptomyces spp. in china.</title>
        <authorList>
            <person name="Handique U."/>
            <person name="Wu J."/>
        </authorList>
    </citation>
    <scope>NUCLEOTIDE SEQUENCE [LARGE SCALE GENOMIC DNA]</scope>
    <source>
        <strain evidence="3 4">ZRIMU1585</strain>
    </source>
</reference>
<accession>A0ABW9INB7</accession>
<keyword evidence="4" id="KW-1185">Reference proteome</keyword>
<dbReference type="Proteomes" id="UP001631993">
    <property type="component" value="Unassembled WGS sequence"/>
</dbReference>
<dbReference type="RefSeq" id="WP_409097738.1">
    <property type="nucleotide sequence ID" value="NZ_JBJVNE010000014.1"/>
</dbReference>
<keyword evidence="2" id="KW-0812">Transmembrane</keyword>
<feature type="transmembrane region" description="Helical" evidence="2">
    <location>
        <begin position="71"/>
        <end position="92"/>
    </location>
</feature>
<organism evidence="3 4">
    <name type="scientific">Streptomyces galilaeus</name>
    <dbReference type="NCBI Taxonomy" id="33899"/>
    <lineage>
        <taxon>Bacteria</taxon>
        <taxon>Bacillati</taxon>
        <taxon>Actinomycetota</taxon>
        <taxon>Actinomycetes</taxon>
        <taxon>Kitasatosporales</taxon>
        <taxon>Streptomycetaceae</taxon>
        <taxon>Streptomyces</taxon>
    </lineage>
</organism>
<evidence type="ECO:0000313" key="3">
    <source>
        <dbReference type="EMBL" id="MFM9649986.1"/>
    </source>
</evidence>
<evidence type="ECO:0000256" key="1">
    <source>
        <dbReference type="SAM" id="MobiDB-lite"/>
    </source>
</evidence>
<sequence>MRLTVANGVVIIALTAAAFWLSYAHLHDVAAANGLGDSPARAWAWPATLDLFIVAGEIMMLVAALDKRRDLWAVALTVAGSAGSIGLNVYGVGADALLIEYLVAAVPPSAALLAFGALMRQIHRAAAREEAPVTEPAPVEVEVEEAPMPAEGTAADEVCGRYNCGHPMSDHRTGLGCPSSGGDAFECQGCREALAQWEPDADEESVPLFTVTTKPTLANIESAVEDLKRDRLPVSGPNLARIFGVSDRSGRRYLAEWNRSQKDPLTPATHEPQDVHTSSDLAKKPALSA</sequence>
<keyword evidence="2" id="KW-1133">Transmembrane helix</keyword>
<gene>
    <name evidence="3" type="ORF">ACKI1S_28035</name>
</gene>